<keyword evidence="2" id="KW-0460">Magnesium</keyword>
<dbReference type="AlphaFoldDB" id="A0AAD7ZN21"/>
<reference evidence="3" key="1">
    <citation type="journal article" date="2023" name="IScience">
        <title>Live-bearing cockroach genome reveals convergent evolutionary mechanisms linked to viviparity in insects and beyond.</title>
        <authorList>
            <person name="Fouks B."/>
            <person name="Harrison M.C."/>
            <person name="Mikhailova A.A."/>
            <person name="Marchal E."/>
            <person name="English S."/>
            <person name="Carruthers M."/>
            <person name="Jennings E.C."/>
            <person name="Chiamaka E.L."/>
            <person name="Frigard R.A."/>
            <person name="Pippel M."/>
            <person name="Attardo G.M."/>
            <person name="Benoit J.B."/>
            <person name="Bornberg-Bauer E."/>
            <person name="Tobe S.S."/>
        </authorList>
    </citation>
    <scope>NUCLEOTIDE SEQUENCE</scope>
    <source>
        <strain evidence="3">Stay&amp;Tobe</strain>
    </source>
</reference>
<dbReference type="EC" id="3.1.3.1" evidence="1"/>
<feature type="non-terminal residue" evidence="3">
    <location>
        <position position="1"/>
    </location>
</feature>
<reference evidence="3" key="2">
    <citation type="submission" date="2023-05" db="EMBL/GenBank/DDBJ databases">
        <authorList>
            <person name="Fouks B."/>
        </authorList>
    </citation>
    <scope>NUCLEOTIDE SEQUENCE</scope>
    <source>
        <strain evidence="3">Stay&amp;Tobe</strain>
        <tissue evidence="3">Testes</tissue>
    </source>
</reference>
<evidence type="ECO:0000256" key="2">
    <source>
        <dbReference type="PIRSR" id="PIRSR601952-2"/>
    </source>
</evidence>
<dbReference type="PANTHER" id="PTHR11596">
    <property type="entry name" value="ALKALINE PHOSPHATASE"/>
    <property type="match status" value="1"/>
</dbReference>
<evidence type="ECO:0000313" key="3">
    <source>
        <dbReference type="EMBL" id="KAJ9583440.1"/>
    </source>
</evidence>
<dbReference type="Gene3D" id="3.40.720.10">
    <property type="entry name" value="Alkaline Phosphatase, subunit A"/>
    <property type="match status" value="1"/>
</dbReference>
<dbReference type="GO" id="GO:0046872">
    <property type="term" value="F:metal ion binding"/>
    <property type="evidence" value="ECO:0007669"/>
    <property type="project" value="UniProtKB-KW"/>
</dbReference>
<dbReference type="Pfam" id="PF00245">
    <property type="entry name" value="Alk_phosphatase"/>
    <property type="match status" value="1"/>
</dbReference>
<accession>A0AAD7ZN21</accession>
<dbReference type="Proteomes" id="UP001233999">
    <property type="component" value="Unassembled WGS sequence"/>
</dbReference>
<name>A0AAD7ZN21_DIPPU</name>
<keyword evidence="2" id="KW-0479">Metal-binding</keyword>
<feature type="binding site" evidence="2">
    <location>
        <position position="13"/>
    </location>
    <ligand>
        <name>Mg(2+)</name>
        <dbReference type="ChEBI" id="CHEBI:18420"/>
    </ligand>
</feature>
<feature type="binding site" evidence="2">
    <location>
        <position position="15"/>
    </location>
    <ligand>
        <name>Mg(2+)</name>
        <dbReference type="ChEBI" id="CHEBI:18420"/>
    </ligand>
</feature>
<feature type="non-terminal residue" evidence="3">
    <location>
        <position position="59"/>
    </location>
</feature>
<gene>
    <name evidence="3" type="ORF">L9F63_022215</name>
</gene>
<dbReference type="PANTHER" id="PTHR11596:SF91">
    <property type="entry name" value="ALKALINE PHOSPHATASE-RELATED"/>
    <property type="match status" value="1"/>
</dbReference>
<dbReference type="SUPFAM" id="SSF53649">
    <property type="entry name" value="Alkaline phosphatase-like"/>
    <property type="match status" value="1"/>
</dbReference>
<dbReference type="InterPro" id="IPR001952">
    <property type="entry name" value="Alkaline_phosphatase"/>
</dbReference>
<evidence type="ECO:0000256" key="1">
    <source>
        <dbReference type="ARBA" id="ARBA00012647"/>
    </source>
</evidence>
<dbReference type="GO" id="GO:0004035">
    <property type="term" value="F:alkaline phosphatase activity"/>
    <property type="evidence" value="ECO:0007669"/>
    <property type="project" value="UniProtKB-EC"/>
</dbReference>
<proteinExistence type="predicted"/>
<dbReference type="EMBL" id="JASPKZ010007596">
    <property type="protein sequence ID" value="KAJ9583440.1"/>
    <property type="molecule type" value="Genomic_DNA"/>
</dbReference>
<sequence length="59" mass="6504">KATGLVTNTRVTHATPAALFAHSPSRYWEDDGKVMPSARSTCKDIARQLVEDEPGRHIN</sequence>
<dbReference type="InterPro" id="IPR017850">
    <property type="entry name" value="Alkaline_phosphatase_core_sf"/>
</dbReference>
<protein>
    <recommendedName>
        <fullName evidence="1">alkaline phosphatase</fullName>
        <ecNumber evidence="1">3.1.3.1</ecNumber>
    </recommendedName>
</protein>
<evidence type="ECO:0000313" key="4">
    <source>
        <dbReference type="Proteomes" id="UP001233999"/>
    </source>
</evidence>
<comment type="cofactor">
    <cofactor evidence="2">
        <name>Mg(2+)</name>
        <dbReference type="ChEBI" id="CHEBI:18420"/>
    </cofactor>
    <text evidence="2">Binds 1 Mg(2+) ion.</text>
</comment>
<organism evidence="3 4">
    <name type="scientific">Diploptera punctata</name>
    <name type="common">Pacific beetle cockroach</name>
    <dbReference type="NCBI Taxonomy" id="6984"/>
    <lineage>
        <taxon>Eukaryota</taxon>
        <taxon>Metazoa</taxon>
        <taxon>Ecdysozoa</taxon>
        <taxon>Arthropoda</taxon>
        <taxon>Hexapoda</taxon>
        <taxon>Insecta</taxon>
        <taxon>Pterygota</taxon>
        <taxon>Neoptera</taxon>
        <taxon>Polyneoptera</taxon>
        <taxon>Dictyoptera</taxon>
        <taxon>Blattodea</taxon>
        <taxon>Blaberoidea</taxon>
        <taxon>Blaberidae</taxon>
        <taxon>Diplopterinae</taxon>
        <taxon>Diploptera</taxon>
    </lineage>
</organism>
<keyword evidence="4" id="KW-1185">Reference proteome</keyword>
<comment type="caution">
    <text evidence="3">The sequence shown here is derived from an EMBL/GenBank/DDBJ whole genome shotgun (WGS) entry which is preliminary data.</text>
</comment>